<keyword evidence="9" id="KW-1185">Reference proteome</keyword>
<dbReference type="GO" id="GO:0016020">
    <property type="term" value="C:membrane"/>
    <property type="evidence" value="ECO:0007669"/>
    <property type="project" value="UniProtKB-SubCell"/>
</dbReference>
<comment type="caution">
    <text evidence="8">The sequence shown here is derived from an EMBL/GenBank/DDBJ whole genome shotgun (WGS) entry which is preliminary data.</text>
</comment>
<dbReference type="Proteomes" id="UP000663828">
    <property type="component" value="Unassembled WGS sequence"/>
</dbReference>
<feature type="transmembrane region" description="Helical" evidence="7">
    <location>
        <begin position="87"/>
        <end position="110"/>
    </location>
</feature>
<dbReference type="InterPro" id="IPR036259">
    <property type="entry name" value="MFS_trans_sf"/>
</dbReference>
<dbReference type="InterPro" id="IPR052599">
    <property type="entry name" value="SLC43A_AATransporter"/>
</dbReference>
<feature type="non-terminal residue" evidence="8">
    <location>
        <position position="1"/>
    </location>
</feature>
<dbReference type="AlphaFoldDB" id="A0A816HAP1"/>
<organism evidence="8 9">
    <name type="scientific">Adineta ricciae</name>
    <name type="common">Rotifer</name>
    <dbReference type="NCBI Taxonomy" id="249248"/>
    <lineage>
        <taxon>Eukaryota</taxon>
        <taxon>Metazoa</taxon>
        <taxon>Spiralia</taxon>
        <taxon>Gnathifera</taxon>
        <taxon>Rotifera</taxon>
        <taxon>Eurotatoria</taxon>
        <taxon>Bdelloidea</taxon>
        <taxon>Adinetida</taxon>
        <taxon>Adinetidae</taxon>
        <taxon>Adineta</taxon>
    </lineage>
</organism>
<feature type="transmembrane region" description="Helical" evidence="7">
    <location>
        <begin position="116"/>
        <end position="139"/>
    </location>
</feature>
<feature type="non-terminal residue" evidence="8">
    <location>
        <position position="198"/>
    </location>
</feature>
<evidence type="ECO:0000256" key="4">
    <source>
        <dbReference type="ARBA" id="ARBA00022692"/>
    </source>
</evidence>
<dbReference type="PANTHER" id="PTHR20772:SF2">
    <property type="entry name" value="PROTEIN FMP42"/>
    <property type="match status" value="1"/>
</dbReference>
<comment type="similarity">
    <text evidence="2">Belongs to the SLC43A transporter (TC 2.A.1.44) family.</text>
</comment>
<proteinExistence type="inferred from homology"/>
<feature type="transmembrane region" description="Helical" evidence="7">
    <location>
        <begin position="179"/>
        <end position="197"/>
    </location>
</feature>
<evidence type="ECO:0000256" key="3">
    <source>
        <dbReference type="ARBA" id="ARBA00022448"/>
    </source>
</evidence>
<evidence type="ECO:0000256" key="7">
    <source>
        <dbReference type="SAM" id="Phobius"/>
    </source>
</evidence>
<dbReference type="EMBL" id="CAJNOR010016354">
    <property type="protein sequence ID" value="CAF1684867.1"/>
    <property type="molecule type" value="Genomic_DNA"/>
</dbReference>
<sequence>KRTGVWKHLTSPLYILTTLYLAILFTPTTFLSTTWYPWVYYITNHDESLTEKYTVIFNISAAASIIICPIHGFLLDFQADRSKARQWLNISISQTITWIVSIISCILCMFVTTNVIIVALIFNGIAHATIEAGNIAIIASCFPSEYLGTLIGVMWTVAGLIILIQYGLSELTYDIPMSWRAWLILAVLITLMLCHVVQ</sequence>
<feature type="transmembrane region" description="Helical" evidence="7">
    <location>
        <begin position="12"/>
        <end position="35"/>
    </location>
</feature>
<keyword evidence="5 7" id="KW-1133">Transmembrane helix</keyword>
<gene>
    <name evidence="8" type="ORF">XAT740_LOCUS61605</name>
</gene>
<keyword evidence="6 7" id="KW-0472">Membrane</keyword>
<keyword evidence="4 7" id="KW-0812">Transmembrane</keyword>
<evidence type="ECO:0000256" key="6">
    <source>
        <dbReference type="ARBA" id="ARBA00023136"/>
    </source>
</evidence>
<dbReference type="Gene3D" id="1.20.1250.20">
    <property type="entry name" value="MFS general substrate transporter like domains"/>
    <property type="match status" value="1"/>
</dbReference>
<dbReference type="PANTHER" id="PTHR20772">
    <property type="entry name" value="PROTEIN FMP42"/>
    <property type="match status" value="1"/>
</dbReference>
<feature type="transmembrane region" description="Helical" evidence="7">
    <location>
        <begin position="55"/>
        <end position="75"/>
    </location>
</feature>
<comment type="subcellular location">
    <subcellularLocation>
        <location evidence="1">Membrane</location>
        <topology evidence="1">Multi-pass membrane protein</topology>
    </subcellularLocation>
</comment>
<name>A0A816HAP1_ADIRI</name>
<evidence type="ECO:0000256" key="5">
    <source>
        <dbReference type="ARBA" id="ARBA00022989"/>
    </source>
</evidence>
<evidence type="ECO:0000313" key="9">
    <source>
        <dbReference type="Proteomes" id="UP000663828"/>
    </source>
</evidence>
<keyword evidence="3" id="KW-0813">Transport</keyword>
<evidence type="ECO:0000313" key="8">
    <source>
        <dbReference type="EMBL" id="CAF1684867.1"/>
    </source>
</evidence>
<dbReference type="SUPFAM" id="SSF103473">
    <property type="entry name" value="MFS general substrate transporter"/>
    <property type="match status" value="1"/>
</dbReference>
<protein>
    <submittedName>
        <fullName evidence="8">Uncharacterized protein</fullName>
    </submittedName>
</protein>
<accession>A0A816HAP1</accession>
<evidence type="ECO:0000256" key="1">
    <source>
        <dbReference type="ARBA" id="ARBA00004141"/>
    </source>
</evidence>
<feature type="transmembrane region" description="Helical" evidence="7">
    <location>
        <begin position="146"/>
        <end position="167"/>
    </location>
</feature>
<reference evidence="8" key="1">
    <citation type="submission" date="2021-02" db="EMBL/GenBank/DDBJ databases">
        <authorList>
            <person name="Nowell W R."/>
        </authorList>
    </citation>
    <scope>NUCLEOTIDE SEQUENCE</scope>
</reference>
<evidence type="ECO:0000256" key="2">
    <source>
        <dbReference type="ARBA" id="ARBA00006595"/>
    </source>
</evidence>